<gene>
    <name evidence="8 10" type="primary">ftsL</name>
    <name evidence="10" type="ORF">WG929_12410</name>
</gene>
<dbReference type="HAMAP" id="MF_00910">
    <property type="entry name" value="FtsL"/>
    <property type="match status" value="1"/>
</dbReference>
<evidence type="ECO:0000256" key="5">
    <source>
        <dbReference type="ARBA" id="ARBA00022989"/>
    </source>
</evidence>
<comment type="subcellular location">
    <subcellularLocation>
        <location evidence="8">Cell inner membrane</location>
        <topology evidence="8">Single-pass type II membrane protein</topology>
    </subcellularLocation>
    <subcellularLocation>
        <location evidence="1">Cell membrane</location>
        <topology evidence="1">Single-pass type II membrane protein</topology>
    </subcellularLocation>
    <text evidence="8">Localizes to the division septum where it forms a ring structure.</text>
</comment>
<evidence type="ECO:0000256" key="7">
    <source>
        <dbReference type="ARBA" id="ARBA00023306"/>
    </source>
</evidence>
<proteinExistence type="inferred from homology"/>
<reference evidence="10 11" key="1">
    <citation type="submission" date="2024-03" db="EMBL/GenBank/DDBJ databases">
        <title>High-quality draft genome sequence of Oceanobacter sp. wDCs-4.</title>
        <authorList>
            <person name="Dong C."/>
        </authorList>
    </citation>
    <scope>NUCLEOTIDE SEQUENCE [LARGE SCALE GENOMIC DNA]</scope>
    <source>
        <strain evidence="11">wDCs-4</strain>
    </source>
</reference>
<protein>
    <recommendedName>
        <fullName evidence="8 9">Cell division protein FtsL</fullName>
    </recommendedName>
</protein>
<evidence type="ECO:0000313" key="11">
    <source>
        <dbReference type="Proteomes" id="UP001620597"/>
    </source>
</evidence>
<keyword evidence="7 8" id="KW-0131">Cell cycle</keyword>
<evidence type="ECO:0000313" key="10">
    <source>
        <dbReference type="EMBL" id="MFK4753217.1"/>
    </source>
</evidence>
<dbReference type="Pfam" id="PF04999">
    <property type="entry name" value="FtsL"/>
    <property type="match status" value="1"/>
</dbReference>
<keyword evidence="2 8" id="KW-1003">Cell membrane</keyword>
<dbReference type="GO" id="GO:0051301">
    <property type="term" value="P:cell division"/>
    <property type="evidence" value="ECO:0007669"/>
    <property type="project" value="UniProtKB-KW"/>
</dbReference>
<keyword evidence="5 8" id="KW-1133">Transmembrane helix</keyword>
<comment type="caution">
    <text evidence="10">The sequence shown here is derived from an EMBL/GenBank/DDBJ whole genome shotgun (WGS) entry which is preliminary data.</text>
</comment>
<evidence type="ECO:0000256" key="2">
    <source>
        <dbReference type="ARBA" id="ARBA00022475"/>
    </source>
</evidence>
<comment type="similarity">
    <text evidence="8">Belongs to the FtsL family.</text>
</comment>
<comment type="subunit">
    <text evidence="8">Part of a complex composed of FtsB, FtsL and FtsQ.</text>
</comment>
<evidence type="ECO:0000256" key="9">
    <source>
        <dbReference type="NCBIfam" id="TIGR02209"/>
    </source>
</evidence>
<keyword evidence="3 8" id="KW-0132">Cell division</keyword>
<organism evidence="10 11">
    <name type="scientific">Oceanobacter antarcticus</name>
    <dbReference type="NCBI Taxonomy" id="3133425"/>
    <lineage>
        <taxon>Bacteria</taxon>
        <taxon>Pseudomonadati</taxon>
        <taxon>Pseudomonadota</taxon>
        <taxon>Gammaproteobacteria</taxon>
        <taxon>Oceanospirillales</taxon>
        <taxon>Oceanospirillaceae</taxon>
        <taxon>Oceanobacter</taxon>
    </lineage>
</organism>
<dbReference type="Proteomes" id="UP001620597">
    <property type="component" value="Unassembled WGS sequence"/>
</dbReference>
<dbReference type="RefSeq" id="WP_369855015.1">
    <property type="nucleotide sequence ID" value="NZ_JBBKTX010000014.1"/>
</dbReference>
<keyword evidence="11" id="KW-1185">Reference proteome</keyword>
<keyword evidence="6 8" id="KW-0472">Membrane</keyword>
<name>A0ABW8NK10_9GAMM</name>
<sequence>MNLAVVLVWLVVVVSALVQIGVSHGHRQLVQQWQTLEKHSDALQQEQTQLVLELAALTSYSRIDQRARRELNMIEPQQVRILSQ</sequence>
<evidence type="ECO:0000256" key="8">
    <source>
        <dbReference type="HAMAP-Rule" id="MF_00910"/>
    </source>
</evidence>
<comment type="function">
    <text evidence="8">Essential cell division protein. May link together the upstream cell division proteins, which are predominantly cytoplasmic, with the downstream cell division proteins, which are predominantly periplasmic.</text>
</comment>
<dbReference type="NCBIfam" id="TIGR02209">
    <property type="entry name" value="ftsL_broad"/>
    <property type="match status" value="1"/>
</dbReference>
<evidence type="ECO:0000256" key="1">
    <source>
        <dbReference type="ARBA" id="ARBA00004401"/>
    </source>
</evidence>
<evidence type="ECO:0000256" key="3">
    <source>
        <dbReference type="ARBA" id="ARBA00022618"/>
    </source>
</evidence>
<dbReference type="InterPro" id="IPR011922">
    <property type="entry name" value="Cell_div_FtsL"/>
</dbReference>
<dbReference type="EMBL" id="JBBKTX010000014">
    <property type="protein sequence ID" value="MFK4753217.1"/>
    <property type="molecule type" value="Genomic_DNA"/>
</dbReference>
<evidence type="ECO:0000256" key="4">
    <source>
        <dbReference type="ARBA" id="ARBA00022692"/>
    </source>
</evidence>
<keyword evidence="4 8" id="KW-0812">Transmembrane</keyword>
<evidence type="ECO:0000256" key="6">
    <source>
        <dbReference type="ARBA" id="ARBA00023136"/>
    </source>
</evidence>
<accession>A0ABW8NK10</accession>
<keyword evidence="8" id="KW-0997">Cell inner membrane</keyword>